<keyword evidence="2" id="KW-1185">Reference proteome</keyword>
<dbReference type="Proteomes" id="UP001732700">
    <property type="component" value="Chromosome 5A"/>
</dbReference>
<name>A0ACD5XQ39_AVESA</name>
<reference evidence="1" key="2">
    <citation type="submission" date="2025-09" db="UniProtKB">
        <authorList>
            <consortium name="EnsemblPlants"/>
        </authorList>
    </citation>
    <scope>IDENTIFICATION</scope>
</reference>
<sequence length="638" mass="74230">MGHSSEEECEISDSEIEEYKDKVYAQLRAGKLKVQYGERTFRCPFCVGKKKRDYNGKDLLQHASGIGAALKRKAEVKAAHLALAQFVKNDLACSLEPSLQLAIVECKPPKKEEEKFVWPWMGILVNVPTDLKCANSVRESEDRLRSQLSRFRPCQVIVKLDSSGQIDHSIIKFSEDWTGLEDALAFEKHFVVEKYSKTDWNKINCRKDDLYGWLARSIDYNSPGAIGEHLRTIGVLQSMSDRERMGTDRRVAHFIRKIEETNEHLQGLELKNNQNAMQLDRMIKEKDLLVEEHNEKIRKMQEDVRKNYWKIRSDNERLQHELETRREEIRRKHEKFEELARKSNIDRAKIEAEKEKNAKENNLLEEAATKKKKSDEEIEQLAKKHEQEKEDAFRRRYKLEEDLTSKQNLEMQLAQLRGKFEVMKHMETEADTSSKELEKISVELKEKDDELDAMVDANQALIIVERRTNDELEQAKKELIKGLPETSGTRSTIGVKRMGELDKKAFLAACKKKAANDASKKAGEYDLAVESTVLLTKWESEIRQPEWHPFKVIIVDGQEKEIVREDDEKLQALKEEVGQEAYDLVVKALLEMNEYNPSGRYPVPALWNFKENRRAPLDEAVDYMLKQWKASKKKKAYC</sequence>
<organism evidence="1 2">
    <name type="scientific">Avena sativa</name>
    <name type="common">Oat</name>
    <dbReference type="NCBI Taxonomy" id="4498"/>
    <lineage>
        <taxon>Eukaryota</taxon>
        <taxon>Viridiplantae</taxon>
        <taxon>Streptophyta</taxon>
        <taxon>Embryophyta</taxon>
        <taxon>Tracheophyta</taxon>
        <taxon>Spermatophyta</taxon>
        <taxon>Magnoliopsida</taxon>
        <taxon>Liliopsida</taxon>
        <taxon>Poales</taxon>
        <taxon>Poaceae</taxon>
        <taxon>BOP clade</taxon>
        <taxon>Pooideae</taxon>
        <taxon>Poodae</taxon>
        <taxon>Poeae</taxon>
        <taxon>Poeae Chloroplast Group 1 (Aveneae type)</taxon>
        <taxon>Aveninae</taxon>
        <taxon>Avena</taxon>
    </lineage>
</organism>
<evidence type="ECO:0000313" key="2">
    <source>
        <dbReference type="Proteomes" id="UP001732700"/>
    </source>
</evidence>
<evidence type="ECO:0000313" key="1">
    <source>
        <dbReference type="EnsemblPlants" id="AVESA.00010b.r2.5AG0832900.1.CDS"/>
    </source>
</evidence>
<protein>
    <submittedName>
        <fullName evidence="1">Uncharacterized protein</fullName>
    </submittedName>
</protein>
<reference evidence="1" key="1">
    <citation type="submission" date="2021-05" db="EMBL/GenBank/DDBJ databases">
        <authorList>
            <person name="Scholz U."/>
            <person name="Mascher M."/>
            <person name="Fiebig A."/>
        </authorList>
    </citation>
    <scope>NUCLEOTIDE SEQUENCE [LARGE SCALE GENOMIC DNA]</scope>
</reference>
<proteinExistence type="predicted"/>
<accession>A0ACD5XQ39</accession>
<dbReference type="EnsemblPlants" id="AVESA.00010b.r2.5AG0832900.1">
    <property type="protein sequence ID" value="AVESA.00010b.r2.5AG0832900.1.CDS"/>
    <property type="gene ID" value="AVESA.00010b.r2.5AG0832900"/>
</dbReference>